<dbReference type="GO" id="GO:0006420">
    <property type="term" value="P:arginyl-tRNA aminoacylation"/>
    <property type="evidence" value="ECO:0007669"/>
    <property type="project" value="InterPro"/>
</dbReference>
<dbReference type="RefSeq" id="WP_160898187.1">
    <property type="nucleotide sequence ID" value="NZ_WMEX01000002.1"/>
</dbReference>
<dbReference type="AlphaFoldDB" id="A0A9X4Y9W8"/>
<keyword evidence="7 11" id="KW-0067">ATP-binding</keyword>
<evidence type="ECO:0000256" key="1">
    <source>
        <dbReference type="ARBA" id="ARBA00004496"/>
    </source>
</evidence>
<protein>
    <recommendedName>
        <fullName evidence="11">Glycine--tRNA ligase beta subunit</fullName>
        <ecNumber evidence="11">6.1.1.14</ecNumber>
    </recommendedName>
    <alternativeName>
        <fullName evidence="11">Glycyl-tRNA synthetase beta subunit</fullName>
        <shortName evidence="11">GlyRS</shortName>
    </alternativeName>
</protein>
<dbReference type="EMBL" id="WMEX01000002">
    <property type="protein sequence ID" value="MYL25909.1"/>
    <property type="molecule type" value="Genomic_DNA"/>
</dbReference>
<dbReference type="InterPro" id="IPR006194">
    <property type="entry name" value="Gly-tRNA-synth_heterodimer"/>
</dbReference>
<dbReference type="GO" id="GO:0006426">
    <property type="term" value="P:glycyl-tRNA aminoacylation"/>
    <property type="evidence" value="ECO:0007669"/>
    <property type="project" value="UniProtKB-UniRule"/>
</dbReference>
<proteinExistence type="inferred from homology"/>
<keyword evidence="9 11" id="KW-0030">Aminoacyl-tRNA synthetase</keyword>
<dbReference type="PRINTS" id="PR01045">
    <property type="entry name" value="TRNASYNTHGB"/>
</dbReference>
<dbReference type="InterPro" id="IPR008909">
    <property type="entry name" value="DALR_anticod-bd"/>
</dbReference>
<keyword evidence="14" id="KW-1185">Reference proteome</keyword>
<keyword evidence="6 11" id="KW-0547">Nucleotide-binding</keyword>
<evidence type="ECO:0000313" key="13">
    <source>
        <dbReference type="EMBL" id="MYL25909.1"/>
    </source>
</evidence>
<evidence type="ECO:0000256" key="7">
    <source>
        <dbReference type="ARBA" id="ARBA00022840"/>
    </source>
</evidence>
<comment type="caution">
    <text evidence="13">The sequence shown here is derived from an EMBL/GenBank/DDBJ whole genome shotgun (WGS) entry which is preliminary data.</text>
</comment>
<sequence>MATPDFLVEVGTEELPPKALKTLSESFGEGLRSALADAGIEYGEIETFATPRRLAVRVNKLADAQPDTPFEKKGPAVKAAFDDQGNPTRALEGFARNLGIQPDELDTMETDKGAWLVYRGVEKGRPTAELLPGMVEQALNGLPIPKRMRWGSRREEFVRPVHWLIMLYGSKEVPCTVLGCEAEQATRGHRFHHPGELIISTPADYELVLRQHGWVEPDFATRRETIRSGVTRVAEEQAKGSAVINPDLLDEVTALCEWPVPLLGRFEERFLDVPPEALVSSMEEHQKYFHVVDANNTMMPCFITVANIASHDPSAVIAGNEKVIRPRLADAAFFYDTDRKTPLIDRLDDLKPIVFQQDLGSLHDKTLRIASLAGRIAEGIGADPDKARRAGTLSKTDLLTEMVQEFDDLQGVMGEYYARHDGEDESVARALSEQYLPGFAGDRVPQTDIGACVALADRLDSLVGLFGINQPPSGTRDPYALRRAALGVIRILVERELTLDLEELAGWAAREFNSLTVNDPVNPVVDYILERFRASFEDQGVPAEVFLAVQARRPTQPLDFHRRVLAVNNFIALPEAQALAAANKRVSNILEKQGGTRAGNVDPERFQEEAERALYEALQSQEEQVEPLFARGDYDAGLQSLAQLREVVDRFFNDVMVMADDDSLRANRLALLERLRQLFLRVADISLLQTGSD</sequence>
<dbReference type="OrthoDB" id="9775440at2"/>
<comment type="catalytic activity">
    <reaction evidence="10 11">
        <text>tRNA(Gly) + glycine + ATP = glycyl-tRNA(Gly) + AMP + diphosphate</text>
        <dbReference type="Rhea" id="RHEA:16013"/>
        <dbReference type="Rhea" id="RHEA-COMP:9664"/>
        <dbReference type="Rhea" id="RHEA-COMP:9683"/>
        <dbReference type="ChEBI" id="CHEBI:30616"/>
        <dbReference type="ChEBI" id="CHEBI:33019"/>
        <dbReference type="ChEBI" id="CHEBI:57305"/>
        <dbReference type="ChEBI" id="CHEBI:78442"/>
        <dbReference type="ChEBI" id="CHEBI:78522"/>
        <dbReference type="ChEBI" id="CHEBI:456215"/>
        <dbReference type="EC" id="6.1.1.14"/>
    </reaction>
</comment>
<dbReference type="PANTHER" id="PTHR30075:SF2">
    <property type="entry name" value="GLYCINE--TRNA LIGASE, CHLOROPLASTIC_MITOCHONDRIAL 2"/>
    <property type="match status" value="1"/>
</dbReference>
<dbReference type="HAMAP" id="MF_00255">
    <property type="entry name" value="Gly_tRNA_synth_beta"/>
    <property type="match status" value="1"/>
</dbReference>
<evidence type="ECO:0000259" key="12">
    <source>
        <dbReference type="Pfam" id="PF05746"/>
    </source>
</evidence>
<evidence type="ECO:0000256" key="10">
    <source>
        <dbReference type="ARBA" id="ARBA00047937"/>
    </source>
</evidence>
<dbReference type="Gene3D" id="1.10.730.10">
    <property type="entry name" value="Isoleucyl-tRNA Synthetase, Domain 1"/>
    <property type="match status" value="1"/>
</dbReference>
<dbReference type="EC" id="6.1.1.14" evidence="11"/>
<dbReference type="PROSITE" id="PS50861">
    <property type="entry name" value="AA_TRNA_LIGASE_II_GLYAB"/>
    <property type="match status" value="1"/>
</dbReference>
<comment type="subcellular location">
    <subcellularLocation>
        <location evidence="1 11">Cytoplasm</location>
    </subcellularLocation>
</comment>
<dbReference type="GO" id="GO:0005524">
    <property type="term" value="F:ATP binding"/>
    <property type="evidence" value="ECO:0007669"/>
    <property type="project" value="UniProtKB-UniRule"/>
</dbReference>
<evidence type="ECO:0000256" key="5">
    <source>
        <dbReference type="ARBA" id="ARBA00022598"/>
    </source>
</evidence>
<organism evidence="13 14">
    <name type="scientific">Vreelandella halophila</name>
    <dbReference type="NCBI Taxonomy" id="86177"/>
    <lineage>
        <taxon>Bacteria</taxon>
        <taxon>Pseudomonadati</taxon>
        <taxon>Pseudomonadota</taxon>
        <taxon>Gammaproteobacteria</taxon>
        <taxon>Oceanospirillales</taxon>
        <taxon>Halomonadaceae</taxon>
        <taxon>Vreelandella</taxon>
    </lineage>
</organism>
<keyword evidence="8 11" id="KW-0648">Protein biosynthesis</keyword>
<dbReference type="GO" id="GO:0004820">
    <property type="term" value="F:glycine-tRNA ligase activity"/>
    <property type="evidence" value="ECO:0007669"/>
    <property type="project" value="UniProtKB-UniRule"/>
</dbReference>
<comment type="similarity">
    <text evidence="2 11">Belongs to the class-II aminoacyl-tRNA synthetase family.</text>
</comment>
<reference evidence="13 14" key="1">
    <citation type="submission" date="2019-11" db="EMBL/GenBank/DDBJ databases">
        <title>Genome sequences of 17 halophilic strains isolated from different environments.</title>
        <authorList>
            <person name="Furrow R.E."/>
        </authorList>
    </citation>
    <scope>NUCLEOTIDE SEQUENCE [LARGE SCALE GENOMIC DNA]</scope>
    <source>
        <strain evidence="13 14">22507_15_FS</strain>
    </source>
</reference>
<evidence type="ECO:0000256" key="4">
    <source>
        <dbReference type="ARBA" id="ARBA00022490"/>
    </source>
</evidence>
<dbReference type="PANTHER" id="PTHR30075">
    <property type="entry name" value="GLYCYL-TRNA SYNTHETASE"/>
    <property type="match status" value="1"/>
</dbReference>
<evidence type="ECO:0000256" key="9">
    <source>
        <dbReference type="ARBA" id="ARBA00023146"/>
    </source>
</evidence>
<dbReference type="Proteomes" id="UP000460751">
    <property type="component" value="Unassembled WGS sequence"/>
</dbReference>
<evidence type="ECO:0000256" key="8">
    <source>
        <dbReference type="ARBA" id="ARBA00022917"/>
    </source>
</evidence>
<gene>
    <name evidence="11" type="primary">glyS</name>
    <name evidence="13" type="ORF">GLW01_03790</name>
</gene>
<keyword evidence="5 11" id="KW-0436">Ligase</keyword>
<accession>A0A9X4Y9W8</accession>
<name>A0A9X4Y9W8_9GAMM</name>
<feature type="domain" description="DALR anticodon binding" evidence="12">
    <location>
        <begin position="581"/>
        <end position="679"/>
    </location>
</feature>
<dbReference type="InterPro" id="IPR015944">
    <property type="entry name" value="Gly-tRNA-synth_bsu"/>
</dbReference>
<evidence type="ECO:0000256" key="3">
    <source>
        <dbReference type="ARBA" id="ARBA00011209"/>
    </source>
</evidence>
<evidence type="ECO:0000256" key="6">
    <source>
        <dbReference type="ARBA" id="ARBA00022741"/>
    </source>
</evidence>
<dbReference type="Pfam" id="PF02092">
    <property type="entry name" value="tRNA_synt_2f"/>
    <property type="match status" value="1"/>
</dbReference>
<dbReference type="SUPFAM" id="SSF109604">
    <property type="entry name" value="HD-domain/PDEase-like"/>
    <property type="match status" value="1"/>
</dbReference>
<evidence type="ECO:0000256" key="2">
    <source>
        <dbReference type="ARBA" id="ARBA00008226"/>
    </source>
</evidence>
<dbReference type="GO" id="GO:0005829">
    <property type="term" value="C:cytosol"/>
    <property type="evidence" value="ECO:0007669"/>
    <property type="project" value="TreeGrafter"/>
</dbReference>
<evidence type="ECO:0000313" key="14">
    <source>
        <dbReference type="Proteomes" id="UP000460751"/>
    </source>
</evidence>
<evidence type="ECO:0000256" key="11">
    <source>
        <dbReference type="HAMAP-Rule" id="MF_00255"/>
    </source>
</evidence>
<keyword evidence="4 11" id="KW-0963">Cytoplasm</keyword>
<dbReference type="NCBIfam" id="TIGR00211">
    <property type="entry name" value="glyS"/>
    <property type="match status" value="1"/>
</dbReference>
<dbReference type="Pfam" id="PF05746">
    <property type="entry name" value="DALR_1"/>
    <property type="match status" value="1"/>
</dbReference>
<dbReference type="GO" id="GO:0004814">
    <property type="term" value="F:arginine-tRNA ligase activity"/>
    <property type="evidence" value="ECO:0007669"/>
    <property type="project" value="InterPro"/>
</dbReference>
<comment type="subunit">
    <text evidence="3 11">Tetramer of two alpha and two beta subunits.</text>
</comment>